<reference evidence="5 6" key="1">
    <citation type="submission" date="2023-12" db="EMBL/GenBank/DDBJ databases">
        <title>Sinomonas terricola sp. nov, isolated from litchi orchard soil in Guangdong, PR China.</title>
        <authorList>
            <person name="Jiaxin W."/>
            <person name="Yang Z."/>
            <person name="Honghui Z."/>
        </authorList>
    </citation>
    <scope>NUCLEOTIDE SEQUENCE [LARGE SCALE GENOMIC DNA]</scope>
    <source>
        <strain evidence="5 6">JGH33</strain>
    </source>
</reference>
<organism evidence="5 6">
    <name type="scientific">Sinomonas terricola</name>
    <dbReference type="NCBI Taxonomy" id="3110330"/>
    <lineage>
        <taxon>Bacteria</taxon>
        <taxon>Bacillati</taxon>
        <taxon>Actinomycetota</taxon>
        <taxon>Actinomycetes</taxon>
        <taxon>Micrococcales</taxon>
        <taxon>Micrococcaceae</taxon>
        <taxon>Sinomonas</taxon>
    </lineage>
</organism>
<evidence type="ECO:0000256" key="3">
    <source>
        <dbReference type="ARBA" id="ARBA00022729"/>
    </source>
</evidence>
<dbReference type="Proteomes" id="UP001304769">
    <property type="component" value="Unassembled WGS sequence"/>
</dbReference>
<sequence>MPALAAPPSPPAPPATMDDAVAAYHGYVAERLVELRGHALTLRANIGNGAIGAAMQSWLDAQQTWQRVGAAYGSFGDLGDAIAPGSRGLEGGAESPDFTGLRRIEYGLWRGQGAGELIPVVDKLLEDIAALEAKLPETAVEPSDMPLRLHEILEDSQRDHLSGRGDQGSGLALALARADVEATQEVLDVLRGLLDNLKSGFPARLDAELAAVSAAIDATQRNEAWTDYAKVPRAERQTINAALGRALESLSLVPALFSTD</sequence>
<evidence type="ECO:0000313" key="6">
    <source>
        <dbReference type="Proteomes" id="UP001304769"/>
    </source>
</evidence>
<keyword evidence="6" id="KW-1185">Reference proteome</keyword>
<dbReference type="Pfam" id="PF09375">
    <property type="entry name" value="Peptidase_M75"/>
    <property type="match status" value="1"/>
</dbReference>
<name>A0ABU5T3I6_9MICC</name>
<comment type="subcellular location">
    <subcellularLocation>
        <location evidence="1">Cell envelope</location>
    </subcellularLocation>
</comment>
<proteinExistence type="inferred from homology"/>
<gene>
    <name evidence="5" type="ORF">SPF06_05750</name>
</gene>
<evidence type="ECO:0000313" key="5">
    <source>
        <dbReference type="EMBL" id="MEA5454224.1"/>
    </source>
</evidence>
<dbReference type="Gene3D" id="1.20.1420.20">
    <property type="entry name" value="M75 peptidase, HXXE motif"/>
    <property type="match status" value="1"/>
</dbReference>
<accession>A0ABU5T3I6</accession>
<dbReference type="InterPro" id="IPR050894">
    <property type="entry name" value="EfeM/EfeO_iron_uptake"/>
</dbReference>
<comment type="caution">
    <text evidence="5">The sequence shown here is derived from an EMBL/GenBank/DDBJ whole genome shotgun (WGS) entry which is preliminary data.</text>
</comment>
<dbReference type="RefSeq" id="WP_323278005.1">
    <property type="nucleotide sequence ID" value="NZ_JAYGGQ010000002.1"/>
</dbReference>
<comment type="similarity">
    <text evidence="2">Belongs to the EfeM/EfeO family.</text>
</comment>
<dbReference type="PANTHER" id="PTHR39192">
    <property type="entry name" value="IRON UPTAKE SYSTEM COMPONENT EFEO"/>
    <property type="match status" value="1"/>
</dbReference>
<protein>
    <submittedName>
        <fullName evidence="5">EfeM/EfeO family lipoprotein</fullName>
    </submittedName>
</protein>
<dbReference type="InterPro" id="IPR018976">
    <property type="entry name" value="Imelysin-like"/>
</dbReference>
<keyword evidence="5" id="KW-0449">Lipoprotein</keyword>
<dbReference type="EMBL" id="JAYGGQ010000002">
    <property type="protein sequence ID" value="MEA5454224.1"/>
    <property type="molecule type" value="Genomic_DNA"/>
</dbReference>
<evidence type="ECO:0000259" key="4">
    <source>
        <dbReference type="Pfam" id="PF09375"/>
    </source>
</evidence>
<dbReference type="CDD" id="cd14656">
    <property type="entry name" value="Imelysin-like_EfeO"/>
    <property type="match status" value="1"/>
</dbReference>
<evidence type="ECO:0000256" key="1">
    <source>
        <dbReference type="ARBA" id="ARBA00004196"/>
    </source>
</evidence>
<feature type="domain" description="Imelysin-like" evidence="4">
    <location>
        <begin position="20"/>
        <end position="244"/>
    </location>
</feature>
<dbReference type="PANTHER" id="PTHR39192:SF1">
    <property type="entry name" value="IRON UPTAKE SYSTEM COMPONENT EFEO"/>
    <property type="match status" value="1"/>
</dbReference>
<dbReference type="InterPro" id="IPR038352">
    <property type="entry name" value="Imelysin_sf"/>
</dbReference>
<evidence type="ECO:0000256" key="2">
    <source>
        <dbReference type="ARBA" id="ARBA00005989"/>
    </source>
</evidence>
<dbReference type="InterPro" id="IPR034981">
    <property type="entry name" value="Imelysin-like_EfeO/Algp7"/>
</dbReference>
<keyword evidence="3" id="KW-0732">Signal</keyword>